<dbReference type="EMBL" id="MU620895">
    <property type="protein sequence ID" value="KAI8583485.1"/>
    <property type="molecule type" value="Genomic_DNA"/>
</dbReference>
<protein>
    <submittedName>
        <fullName evidence="2">Uncharacterized protein</fullName>
    </submittedName>
</protein>
<evidence type="ECO:0000256" key="1">
    <source>
        <dbReference type="SAM" id="Phobius"/>
    </source>
</evidence>
<sequence>MKKSTDVHCWLAQYAHTYNFAFLTTLNPSIFFICTSLCAFFLKTEFVASNHSPKTYNHYV</sequence>
<keyword evidence="1" id="KW-1133">Transmembrane helix</keyword>
<accession>A0AAD5HGH7</accession>
<keyword evidence="1" id="KW-0812">Transmembrane</keyword>
<dbReference type="Proteomes" id="UP001206595">
    <property type="component" value="Unassembled WGS sequence"/>
</dbReference>
<reference evidence="2" key="2">
    <citation type="journal article" date="2022" name="Proc. Natl. Acad. Sci. U.S.A.">
        <title>Diploid-dominant life cycles characterize the early evolution of Fungi.</title>
        <authorList>
            <person name="Amses K.R."/>
            <person name="Simmons D.R."/>
            <person name="Longcore J.E."/>
            <person name="Mondo S.J."/>
            <person name="Seto K."/>
            <person name="Jeronimo G.H."/>
            <person name="Bonds A.E."/>
            <person name="Quandt C.A."/>
            <person name="Davis W.J."/>
            <person name="Chang Y."/>
            <person name="Federici B.A."/>
            <person name="Kuo A."/>
            <person name="LaButti K."/>
            <person name="Pangilinan J."/>
            <person name="Andreopoulos W."/>
            <person name="Tritt A."/>
            <person name="Riley R."/>
            <person name="Hundley H."/>
            <person name="Johnson J."/>
            <person name="Lipzen A."/>
            <person name="Barry K."/>
            <person name="Lang B.F."/>
            <person name="Cuomo C.A."/>
            <person name="Buchler N.E."/>
            <person name="Grigoriev I.V."/>
            <person name="Spatafora J.W."/>
            <person name="Stajich J.E."/>
            <person name="James T.Y."/>
        </authorList>
    </citation>
    <scope>NUCLEOTIDE SEQUENCE</scope>
    <source>
        <strain evidence="2">AG</strain>
    </source>
</reference>
<dbReference type="RefSeq" id="XP_051448489.1">
    <property type="nucleotide sequence ID" value="XM_051585720.1"/>
</dbReference>
<name>A0AAD5HGH7_UMBRA</name>
<feature type="transmembrane region" description="Helical" evidence="1">
    <location>
        <begin position="20"/>
        <end position="42"/>
    </location>
</feature>
<gene>
    <name evidence="2" type="ORF">K450DRAFT_221448</name>
</gene>
<comment type="caution">
    <text evidence="2">The sequence shown here is derived from an EMBL/GenBank/DDBJ whole genome shotgun (WGS) entry which is preliminary data.</text>
</comment>
<reference evidence="2" key="1">
    <citation type="submission" date="2021-06" db="EMBL/GenBank/DDBJ databases">
        <authorList>
            <consortium name="DOE Joint Genome Institute"/>
            <person name="Mondo S.J."/>
            <person name="Amses K.R."/>
            <person name="Simmons D.R."/>
            <person name="Longcore J.E."/>
            <person name="Seto K."/>
            <person name="Alves G.H."/>
            <person name="Bonds A.E."/>
            <person name="Quandt C.A."/>
            <person name="Davis W.J."/>
            <person name="Chang Y."/>
            <person name="Letcher P.M."/>
            <person name="Powell M.J."/>
            <person name="Kuo A."/>
            <person name="Labutti K."/>
            <person name="Pangilinan J."/>
            <person name="Andreopoulos W."/>
            <person name="Tritt A."/>
            <person name="Riley R."/>
            <person name="Hundley H."/>
            <person name="Johnson J."/>
            <person name="Lipzen A."/>
            <person name="Barry K."/>
            <person name="Berbee M.L."/>
            <person name="Buchler N.E."/>
            <person name="Grigoriev I.V."/>
            <person name="Spatafora J.W."/>
            <person name="Stajich J.E."/>
            <person name="James T.Y."/>
        </authorList>
    </citation>
    <scope>NUCLEOTIDE SEQUENCE</scope>
    <source>
        <strain evidence="2">AG</strain>
    </source>
</reference>
<proteinExistence type="predicted"/>
<dbReference type="GeneID" id="75911068"/>
<dbReference type="AlphaFoldDB" id="A0AAD5HGH7"/>
<evidence type="ECO:0000313" key="2">
    <source>
        <dbReference type="EMBL" id="KAI8583485.1"/>
    </source>
</evidence>
<keyword evidence="1" id="KW-0472">Membrane</keyword>
<evidence type="ECO:0000313" key="3">
    <source>
        <dbReference type="Proteomes" id="UP001206595"/>
    </source>
</evidence>
<keyword evidence="3" id="KW-1185">Reference proteome</keyword>
<organism evidence="2 3">
    <name type="scientific">Umbelopsis ramanniana AG</name>
    <dbReference type="NCBI Taxonomy" id="1314678"/>
    <lineage>
        <taxon>Eukaryota</taxon>
        <taxon>Fungi</taxon>
        <taxon>Fungi incertae sedis</taxon>
        <taxon>Mucoromycota</taxon>
        <taxon>Mucoromycotina</taxon>
        <taxon>Umbelopsidomycetes</taxon>
        <taxon>Umbelopsidales</taxon>
        <taxon>Umbelopsidaceae</taxon>
        <taxon>Umbelopsis</taxon>
    </lineage>
</organism>